<name>A0A101TT23_9ACTN</name>
<feature type="compositionally biased region" description="Polar residues" evidence="1">
    <location>
        <begin position="161"/>
        <end position="172"/>
    </location>
</feature>
<dbReference type="Proteomes" id="UP000053429">
    <property type="component" value="Unassembled WGS sequence"/>
</dbReference>
<dbReference type="RefSeq" id="WP_062722210.1">
    <property type="nucleotide sequence ID" value="NZ_KQ948933.1"/>
</dbReference>
<proteinExistence type="predicted"/>
<protein>
    <submittedName>
        <fullName evidence="2">Uncharacterized protein</fullName>
    </submittedName>
</protein>
<evidence type="ECO:0000313" key="3">
    <source>
        <dbReference type="Proteomes" id="UP000053429"/>
    </source>
</evidence>
<keyword evidence="3" id="KW-1185">Reference proteome</keyword>
<dbReference type="AlphaFoldDB" id="A0A101TT23"/>
<reference evidence="2 3" key="1">
    <citation type="submission" date="2015-10" db="EMBL/GenBank/DDBJ databases">
        <title>Draft genome sequence of Streptomyces caeruleatus NRRL B-24802, type strain for the species Streptomyces caeruleatus.</title>
        <authorList>
            <person name="Ruckert C."/>
            <person name="Winkler A."/>
            <person name="Kalinowski J."/>
            <person name="Kampfer P."/>
            <person name="Glaeser S."/>
        </authorList>
    </citation>
    <scope>NUCLEOTIDE SEQUENCE [LARGE SCALE GENOMIC DNA]</scope>
    <source>
        <strain evidence="2 3">NRRL B-24802</strain>
    </source>
</reference>
<comment type="caution">
    <text evidence="2">The sequence shown here is derived from an EMBL/GenBank/DDBJ whole genome shotgun (WGS) entry which is preliminary data.</text>
</comment>
<organism evidence="2 3">
    <name type="scientific">Streptomyces caeruleatus</name>
    <dbReference type="NCBI Taxonomy" id="661399"/>
    <lineage>
        <taxon>Bacteria</taxon>
        <taxon>Bacillati</taxon>
        <taxon>Actinomycetota</taxon>
        <taxon>Actinomycetes</taxon>
        <taxon>Kitasatosporales</taxon>
        <taxon>Streptomycetaceae</taxon>
        <taxon>Streptomyces</taxon>
    </lineage>
</organism>
<accession>A0A101TT23</accession>
<gene>
    <name evidence="2" type="ORF">AQJ67_28695</name>
</gene>
<feature type="compositionally biased region" description="Basic and acidic residues" evidence="1">
    <location>
        <begin position="129"/>
        <end position="143"/>
    </location>
</feature>
<evidence type="ECO:0000256" key="1">
    <source>
        <dbReference type="SAM" id="MobiDB-lite"/>
    </source>
</evidence>
<sequence length="178" mass="19667">MSELKELGFDTNANLGLGFDELELAGLEVGDAGLRQVFADFCERWGWGVRSLLQDANQFAERLNLSAGMYHEQEQYVSNTLKTVWSSTMGTPSLTETPEEIAQRSWSDTLQDNPVSQAMNPDFSAESVRAADEASKHAWDQAMKDVATSTLTPDAPFDPNTEWQPDGPSQASFGEVER</sequence>
<dbReference type="EMBL" id="LMWY01000038">
    <property type="protein sequence ID" value="KUN97959.1"/>
    <property type="molecule type" value="Genomic_DNA"/>
</dbReference>
<feature type="region of interest" description="Disordered" evidence="1">
    <location>
        <begin position="111"/>
        <end position="178"/>
    </location>
</feature>
<evidence type="ECO:0000313" key="2">
    <source>
        <dbReference type="EMBL" id="KUN97959.1"/>
    </source>
</evidence>